<dbReference type="Pfam" id="PF08455">
    <property type="entry name" value="SNF2_assoc"/>
    <property type="match status" value="1"/>
</dbReference>
<evidence type="ECO:0000256" key="2">
    <source>
        <dbReference type="PROSITE-ProRule" id="PRU00325"/>
    </source>
</evidence>
<dbReference type="PROSITE" id="PS51192">
    <property type="entry name" value="HELICASE_ATP_BIND_1"/>
    <property type="match status" value="1"/>
</dbReference>
<dbReference type="Gene3D" id="3.40.50.10810">
    <property type="entry name" value="Tandem AAA-ATPase domain"/>
    <property type="match status" value="1"/>
</dbReference>
<dbReference type="PANTHER" id="PTHR10799">
    <property type="entry name" value="SNF2/RAD54 HELICASE FAMILY"/>
    <property type="match status" value="1"/>
</dbReference>
<dbReference type="eggNOG" id="COG4715">
    <property type="taxonomic scope" value="Bacteria"/>
</dbReference>
<sequence>MIKQILLEGFNKNITNLTLTKGQRVIKNDLLRDLKVDVDRDSIKINSIVVSESLLSEYSCKLEFDNITKEVIGSYCSCLDFEKNEFKKDNYCCKHLVATFYTFLRELDDDDELRNKITNIFKQKDTRTSFKEESNNDLLSLLIGDSQKEKLKFEVIINKNNWSSKLQAEFKIGLKNQSNKMYIVKDINQFLVAHYNKVPIKYGKDFTFDIKTQSFNAEDNRLIKFMNNIKNMADRDRNFRRSQDKLIDGKTLTIPDIMFKEFLTIIKKNRVFLGDGFFYRILETDIIYGDLPISFALTSKKDVIVLEANSGIPEILTQNEDVFLYGTSIYIPSIEQCERLSPYLKIFNGTPKISFNKNKETKILKELIPAIQKVSKDLTLSKDIRNKIIIGPVSFRFYFDKDKEISLLYKVSYEGYEFNYFDEVTDKIIYRDTHKEYEVLATLKSLGFEEINERLYFMKDDEEIFRFFKYDIEKLQKYGEVFYSERFKGIKDIKKSDFKGEVRKGKFNYFEFEFKLSDISQEETAKILRSFRDNLKYYKLENGEFLDLEEEALKEVLVLMDNLLLEEELNNNLIQIPSSKGAYFEDYLEDKELRFIETCEEIKELKSRLKNIKDKVFQPPYGLQAQLREYQKDGYNWFRTLDYLGFGGILGDEMGLGKTLQAITFLLSKPNSKTLIIAPTSLIYNWKNEFKKFAPSLKIGISNGVREEREKLIEKYDKFDVILTTYNLLRRDLELYNMEFDYCILDEAQNIKNQSSLSAKSVKDIKAKIKFALTGTPIENSLMELWSIFDFIMPGYLYNEKKFVTRYFRRLEEGPEILEELNRLTKPFILRRYKKDVIKELPDKIEKRLFVPLSDEQKVVYETYSNYARDLIQKKVDDFEFAKSKIEILSYITKLRQICLDPSVTMDNYSGASGKIDALIELLEQSIEEGHKILVFSQFTSVLKNIGKILSEKHFLYSYLDGAVSSINRMKMVDEFNNGENPVFLVSLKAGGTGLNLTSADIVIHFDPWWNPAVEDQATDRAHRIGQKNIVEVIKLIAEGTIEEKIMELQDSKRELINKVLGDDLSVGTFINTLKEDEIINLFNQDKN</sequence>
<dbReference type="EMBL" id="CP004121">
    <property type="protein sequence ID" value="AGF56970.1"/>
    <property type="molecule type" value="Genomic_DNA"/>
</dbReference>
<keyword evidence="7" id="KW-0547">Nucleotide-binding</keyword>
<keyword evidence="8" id="KW-1185">Reference proteome</keyword>
<evidence type="ECO:0000259" key="4">
    <source>
        <dbReference type="PROSITE" id="PS50966"/>
    </source>
</evidence>
<reference evidence="7 8" key="1">
    <citation type="submission" date="2013-02" db="EMBL/GenBank/DDBJ databases">
        <title>Genome sequence of Clostridium saccharoperbutylacetonicum N1-4(HMT).</title>
        <authorList>
            <person name="Poehlein A."/>
            <person name="Daniel R."/>
        </authorList>
    </citation>
    <scope>NUCLEOTIDE SEQUENCE [LARGE SCALE GENOMIC DNA]</scope>
    <source>
        <strain evidence="8">N1-4(HMT)</strain>
    </source>
</reference>
<keyword evidence="2" id="KW-0479">Metal-binding</keyword>
<dbReference type="Proteomes" id="UP000011728">
    <property type="component" value="Chromosome"/>
</dbReference>
<dbReference type="PROSITE" id="PS51194">
    <property type="entry name" value="HELICASE_CTER"/>
    <property type="match status" value="1"/>
</dbReference>
<protein>
    <submittedName>
        <fullName evidence="7">Superfamily II DNA/RNA helicase, SNF2 family</fullName>
    </submittedName>
</protein>
<evidence type="ECO:0000313" key="8">
    <source>
        <dbReference type="Proteomes" id="UP000011728"/>
    </source>
</evidence>
<dbReference type="PATRIC" id="fig|931276.5.peg.3231"/>
<dbReference type="CDD" id="cd18012">
    <property type="entry name" value="DEXQc_arch_SWI2_SNF2"/>
    <property type="match status" value="1"/>
</dbReference>
<dbReference type="Pfam" id="PF00176">
    <property type="entry name" value="SNF2-rel_dom"/>
    <property type="match status" value="1"/>
</dbReference>
<keyword evidence="3" id="KW-0175">Coiled coil</keyword>
<keyword evidence="2" id="KW-0862">Zinc</keyword>
<dbReference type="GO" id="GO:0016787">
    <property type="term" value="F:hydrolase activity"/>
    <property type="evidence" value="ECO:0007669"/>
    <property type="project" value="UniProtKB-KW"/>
</dbReference>
<dbReference type="OrthoDB" id="9760715at2"/>
<feature type="domain" description="Helicase ATP-binding" evidence="5">
    <location>
        <begin position="639"/>
        <end position="795"/>
    </location>
</feature>
<dbReference type="RefSeq" id="WP_015393288.1">
    <property type="nucleotide sequence ID" value="NC_020291.1"/>
</dbReference>
<gene>
    <name evidence="7" type="ORF">Cspa_c32090</name>
</gene>
<dbReference type="PROSITE" id="PS50966">
    <property type="entry name" value="ZF_SWIM"/>
    <property type="match status" value="1"/>
</dbReference>
<dbReference type="InterPro" id="IPR007527">
    <property type="entry name" value="Znf_SWIM"/>
</dbReference>
<dbReference type="Gene3D" id="3.40.50.300">
    <property type="entry name" value="P-loop containing nucleotide triphosphate hydrolases"/>
    <property type="match status" value="1"/>
</dbReference>
<keyword evidence="1" id="KW-0378">Hydrolase</keyword>
<evidence type="ECO:0000256" key="1">
    <source>
        <dbReference type="ARBA" id="ARBA00022801"/>
    </source>
</evidence>
<organism evidence="7 8">
    <name type="scientific">Clostridium saccharoperbutylacetonicum N1-4(HMT)</name>
    <dbReference type="NCBI Taxonomy" id="931276"/>
    <lineage>
        <taxon>Bacteria</taxon>
        <taxon>Bacillati</taxon>
        <taxon>Bacillota</taxon>
        <taxon>Clostridia</taxon>
        <taxon>Eubacteriales</taxon>
        <taxon>Clostridiaceae</taxon>
        <taxon>Clostridium</taxon>
    </lineage>
</organism>
<dbReference type="GO" id="GO:0004386">
    <property type="term" value="F:helicase activity"/>
    <property type="evidence" value="ECO:0007669"/>
    <property type="project" value="UniProtKB-KW"/>
</dbReference>
<dbReference type="Pfam" id="PF00271">
    <property type="entry name" value="Helicase_C"/>
    <property type="match status" value="1"/>
</dbReference>
<feature type="coiled-coil region" evidence="3">
    <location>
        <begin position="588"/>
        <end position="615"/>
    </location>
</feature>
<dbReference type="InterPro" id="IPR049730">
    <property type="entry name" value="SNF2/RAD54-like_C"/>
</dbReference>
<dbReference type="SMART" id="SM00487">
    <property type="entry name" value="DEXDc"/>
    <property type="match status" value="1"/>
</dbReference>
<dbReference type="InterPro" id="IPR013663">
    <property type="entry name" value="Helicase_SWF/SNF/SWI_bac"/>
</dbReference>
<keyword evidence="7" id="KW-0067">ATP-binding</keyword>
<dbReference type="Pfam" id="PF04434">
    <property type="entry name" value="SWIM"/>
    <property type="match status" value="1"/>
</dbReference>
<dbReference type="InterPro" id="IPR038718">
    <property type="entry name" value="SNF2-like_sf"/>
</dbReference>
<evidence type="ECO:0000259" key="6">
    <source>
        <dbReference type="PROSITE" id="PS51194"/>
    </source>
</evidence>
<name>M1LV36_9CLOT</name>
<evidence type="ECO:0000313" key="7">
    <source>
        <dbReference type="EMBL" id="AGF56970.1"/>
    </source>
</evidence>
<evidence type="ECO:0000256" key="3">
    <source>
        <dbReference type="SAM" id="Coils"/>
    </source>
</evidence>
<dbReference type="InterPro" id="IPR014001">
    <property type="entry name" value="Helicase_ATP-bd"/>
</dbReference>
<feature type="domain" description="SWIM-type" evidence="4">
    <location>
        <begin position="58"/>
        <end position="104"/>
    </location>
</feature>
<dbReference type="SUPFAM" id="SSF52540">
    <property type="entry name" value="P-loop containing nucleoside triphosphate hydrolases"/>
    <property type="match status" value="2"/>
</dbReference>
<dbReference type="HOGENOM" id="CLU_000315_21_1_9"/>
<dbReference type="CDD" id="cd18793">
    <property type="entry name" value="SF2_C_SNF"/>
    <property type="match status" value="1"/>
</dbReference>
<dbReference type="eggNOG" id="COG0553">
    <property type="taxonomic scope" value="Bacteria"/>
</dbReference>
<dbReference type="InterPro" id="IPR027417">
    <property type="entry name" value="P-loop_NTPase"/>
</dbReference>
<dbReference type="SMART" id="SM00490">
    <property type="entry name" value="HELICc"/>
    <property type="match status" value="1"/>
</dbReference>
<dbReference type="InterPro" id="IPR000330">
    <property type="entry name" value="SNF2_N"/>
</dbReference>
<dbReference type="AlphaFoldDB" id="M1LV36"/>
<dbReference type="GO" id="GO:0005524">
    <property type="term" value="F:ATP binding"/>
    <property type="evidence" value="ECO:0007669"/>
    <property type="project" value="InterPro"/>
</dbReference>
<dbReference type="KEGG" id="csr:Cspa_c32090"/>
<dbReference type="FunFam" id="3.40.50.300:FF:000533">
    <property type="entry name" value="Helicase, Snf2 family"/>
    <property type="match status" value="1"/>
</dbReference>
<dbReference type="STRING" id="36745.CLSAP_30160"/>
<keyword evidence="2" id="KW-0863">Zinc-finger</keyword>
<dbReference type="InterPro" id="IPR001650">
    <property type="entry name" value="Helicase_C-like"/>
</dbReference>
<feature type="domain" description="Helicase C-terminal" evidence="6">
    <location>
        <begin position="915"/>
        <end position="1065"/>
    </location>
</feature>
<evidence type="ECO:0000259" key="5">
    <source>
        <dbReference type="PROSITE" id="PS51192"/>
    </source>
</evidence>
<dbReference type="GO" id="GO:0008270">
    <property type="term" value="F:zinc ion binding"/>
    <property type="evidence" value="ECO:0007669"/>
    <property type="project" value="UniProtKB-KW"/>
</dbReference>
<accession>M1LV36</accession>
<proteinExistence type="predicted"/>
<keyword evidence="7" id="KW-0347">Helicase</keyword>